<feature type="binding site" evidence="9">
    <location>
        <position position="318"/>
    </location>
    <ligand>
        <name>substrate</name>
    </ligand>
</feature>
<evidence type="ECO:0000256" key="1">
    <source>
        <dbReference type="ARBA" id="ARBA00004701"/>
    </source>
</evidence>
<dbReference type="InterPro" id="IPR008927">
    <property type="entry name" value="6-PGluconate_DH-like_C_sf"/>
</dbReference>
<organism evidence="12 13">
    <name type="scientific">Candidatus Shapirobacteria bacterium CG10_big_fil_rev_8_21_14_0_10_38_14</name>
    <dbReference type="NCBI Taxonomy" id="1974483"/>
    <lineage>
        <taxon>Bacteria</taxon>
        <taxon>Candidatus Shapironibacteriota</taxon>
    </lineage>
</organism>
<dbReference type="PANTHER" id="PTHR43750">
    <property type="entry name" value="UDP-GLUCOSE 6-DEHYDROGENASE TUAD"/>
    <property type="match status" value="1"/>
</dbReference>
<feature type="binding site" evidence="10">
    <location>
        <position position="86"/>
    </location>
    <ligand>
        <name>NAD(+)</name>
        <dbReference type="ChEBI" id="CHEBI:57540"/>
    </ligand>
</feature>
<evidence type="ECO:0000259" key="11">
    <source>
        <dbReference type="SMART" id="SM00984"/>
    </source>
</evidence>
<evidence type="ECO:0000256" key="5">
    <source>
        <dbReference type="ARBA" id="ARBA00023027"/>
    </source>
</evidence>
<comment type="caution">
    <text evidence="12">The sequence shown here is derived from an EMBL/GenBank/DDBJ whole genome shotgun (WGS) entry which is preliminary data.</text>
</comment>
<dbReference type="GO" id="GO:0000271">
    <property type="term" value="P:polysaccharide biosynthetic process"/>
    <property type="evidence" value="ECO:0007669"/>
    <property type="project" value="InterPro"/>
</dbReference>
<dbReference type="Proteomes" id="UP000229500">
    <property type="component" value="Unassembled WGS sequence"/>
</dbReference>
<dbReference type="Pfam" id="PF03721">
    <property type="entry name" value="UDPG_MGDP_dh_N"/>
    <property type="match status" value="1"/>
</dbReference>
<dbReference type="GO" id="GO:0051287">
    <property type="term" value="F:NAD binding"/>
    <property type="evidence" value="ECO:0007669"/>
    <property type="project" value="InterPro"/>
</dbReference>
<dbReference type="SUPFAM" id="SSF52413">
    <property type="entry name" value="UDP-glucose/GDP-mannose dehydrogenase C-terminal domain"/>
    <property type="match status" value="1"/>
</dbReference>
<evidence type="ECO:0000256" key="4">
    <source>
        <dbReference type="ARBA" id="ARBA00023002"/>
    </source>
</evidence>
<feature type="active site" description="Nucleophile" evidence="8">
    <location>
        <position position="257"/>
    </location>
</feature>
<reference evidence="13" key="1">
    <citation type="submission" date="2017-09" db="EMBL/GenBank/DDBJ databases">
        <title>Depth-based differentiation of microbial function through sediment-hosted aquifers and enrichment of novel symbionts in the deep terrestrial subsurface.</title>
        <authorList>
            <person name="Probst A.J."/>
            <person name="Ladd B."/>
            <person name="Jarett J.K."/>
            <person name="Geller-Mcgrath D.E."/>
            <person name="Sieber C.M.K."/>
            <person name="Emerson J.B."/>
            <person name="Anantharaman K."/>
            <person name="Thomas B.C."/>
            <person name="Malmstrom R."/>
            <person name="Stieglmeier M."/>
            <person name="Klingl A."/>
            <person name="Woyke T."/>
            <person name="Ryan C.M."/>
            <person name="Banfield J.F."/>
        </authorList>
    </citation>
    <scope>NUCLEOTIDE SEQUENCE [LARGE SCALE GENOMIC DNA]</scope>
</reference>
<comment type="similarity">
    <text evidence="2 7">Belongs to the UDP-glucose/GDP-mannose dehydrogenase family.</text>
</comment>
<feature type="binding site" evidence="9">
    <location>
        <position position="201"/>
    </location>
    <ligand>
        <name>substrate</name>
    </ligand>
</feature>
<dbReference type="PIRSF" id="PIRSF500134">
    <property type="entry name" value="UDPglc_DH_bac"/>
    <property type="match status" value="1"/>
</dbReference>
<protein>
    <recommendedName>
        <fullName evidence="3 7">UDP-glucose 6-dehydrogenase</fullName>
        <ecNumber evidence="3 7">1.1.1.22</ecNumber>
    </recommendedName>
</protein>
<dbReference type="GO" id="GO:0006065">
    <property type="term" value="P:UDP-glucuronate biosynthetic process"/>
    <property type="evidence" value="ECO:0007669"/>
    <property type="project" value="UniProtKB-UniPathway"/>
</dbReference>
<dbReference type="InterPro" id="IPR001732">
    <property type="entry name" value="UDP-Glc/GDP-Man_DH_N"/>
</dbReference>
<evidence type="ECO:0000256" key="8">
    <source>
        <dbReference type="PIRSR" id="PIRSR500134-1"/>
    </source>
</evidence>
<dbReference type="GO" id="GO:0003979">
    <property type="term" value="F:UDP-glucose 6-dehydrogenase activity"/>
    <property type="evidence" value="ECO:0007669"/>
    <property type="project" value="UniProtKB-EC"/>
</dbReference>
<accession>A0A2M8L5Q3</accession>
<dbReference type="AlphaFoldDB" id="A0A2M8L5Q3"/>
<gene>
    <name evidence="12" type="ORF">COU96_01175</name>
</gene>
<proteinExistence type="inferred from homology"/>
<dbReference type="Pfam" id="PF03720">
    <property type="entry name" value="UDPG_MGDP_dh_C"/>
    <property type="match status" value="1"/>
</dbReference>
<evidence type="ECO:0000313" key="12">
    <source>
        <dbReference type="EMBL" id="PJE69170.1"/>
    </source>
</evidence>
<feature type="binding site" evidence="10">
    <location>
        <position position="260"/>
    </location>
    <ligand>
        <name>NAD(+)</name>
        <dbReference type="ChEBI" id="CHEBI:57540"/>
    </ligand>
</feature>
<evidence type="ECO:0000256" key="3">
    <source>
        <dbReference type="ARBA" id="ARBA00012954"/>
    </source>
</evidence>
<feature type="binding site" evidence="10">
    <location>
        <position position="325"/>
    </location>
    <ligand>
        <name>NAD(+)</name>
        <dbReference type="ChEBI" id="CHEBI:57540"/>
    </ligand>
</feature>
<dbReference type="SUPFAM" id="SSF51735">
    <property type="entry name" value="NAD(P)-binding Rossmann-fold domains"/>
    <property type="match status" value="1"/>
</dbReference>
<evidence type="ECO:0000256" key="10">
    <source>
        <dbReference type="PIRSR" id="PIRSR500134-3"/>
    </source>
</evidence>
<dbReference type="NCBIfam" id="TIGR03026">
    <property type="entry name" value="NDP-sugDHase"/>
    <property type="match status" value="1"/>
</dbReference>
<dbReference type="EMBL" id="PFEL01000050">
    <property type="protein sequence ID" value="PJE69170.1"/>
    <property type="molecule type" value="Genomic_DNA"/>
</dbReference>
<evidence type="ECO:0000313" key="13">
    <source>
        <dbReference type="Proteomes" id="UP000229500"/>
    </source>
</evidence>
<dbReference type="SUPFAM" id="SSF48179">
    <property type="entry name" value="6-phosphogluconate dehydrogenase C-terminal domain-like"/>
    <property type="match status" value="1"/>
</dbReference>
<feature type="binding site" evidence="9">
    <location>
        <begin position="246"/>
        <end position="250"/>
    </location>
    <ligand>
        <name>substrate</name>
    </ligand>
</feature>
<evidence type="ECO:0000256" key="2">
    <source>
        <dbReference type="ARBA" id="ARBA00006601"/>
    </source>
</evidence>
<dbReference type="SMART" id="SM00984">
    <property type="entry name" value="UDPG_MGDP_dh_C"/>
    <property type="match status" value="1"/>
</dbReference>
<dbReference type="EC" id="1.1.1.22" evidence="3 7"/>
<feature type="binding site" evidence="10">
    <location>
        <position position="152"/>
    </location>
    <ligand>
        <name>NAD(+)</name>
        <dbReference type="ChEBI" id="CHEBI:57540"/>
    </ligand>
</feature>
<dbReference type="PANTHER" id="PTHR43750:SF3">
    <property type="entry name" value="UDP-GLUCOSE 6-DEHYDROGENASE TUAD"/>
    <property type="match status" value="1"/>
</dbReference>
<evidence type="ECO:0000256" key="9">
    <source>
        <dbReference type="PIRSR" id="PIRSR500134-2"/>
    </source>
</evidence>
<dbReference type="Gene3D" id="1.20.5.100">
    <property type="entry name" value="Cytochrome c1, transmembrane anchor, C-terminal"/>
    <property type="match status" value="1"/>
</dbReference>
<dbReference type="InterPro" id="IPR014026">
    <property type="entry name" value="UDP-Glc/GDP-Man_DH_dimer"/>
</dbReference>
<feature type="binding site" evidence="10">
    <location>
        <position position="120"/>
    </location>
    <ligand>
        <name>NAD(+)</name>
        <dbReference type="ChEBI" id="CHEBI:57540"/>
    </ligand>
</feature>
<dbReference type="UniPathway" id="UPA00038">
    <property type="reaction ID" value="UER00491"/>
</dbReference>
<dbReference type="InterPro" id="IPR014027">
    <property type="entry name" value="UDP-Glc/GDP-Man_DH_C"/>
</dbReference>
<comment type="catalytic activity">
    <reaction evidence="6 7">
        <text>UDP-alpha-D-glucose + 2 NAD(+) + H2O = UDP-alpha-D-glucuronate + 2 NADH + 3 H(+)</text>
        <dbReference type="Rhea" id="RHEA:23596"/>
        <dbReference type="ChEBI" id="CHEBI:15377"/>
        <dbReference type="ChEBI" id="CHEBI:15378"/>
        <dbReference type="ChEBI" id="CHEBI:57540"/>
        <dbReference type="ChEBI" id="CHEBI:57945"/>
        <dbReference type="ChEBI" id="CHEBI:58052"/>
        <dbReference type="ChEBI" id="CHEBI:58885"/>
        <dbReference type="EC" id="1.1.1.22"/>
    </reaction>
</comment>
<evidence type="ECO:0000256" key="6">
    <source>
        <dbReference type="ARBA" id="ARBA00047473"/>
    </source>
</evidence>
<feature type="binding site" evidence="10">
    <location>
        <position position="30"/>
    </location>
    <ligand>
        <name>NAD(+)</name>
        <dbReference type="ChEBI" id="CHEBI:57540"/>
    </ligand>
</feature>
<evidence type="ECO:0000256" key="7">
    <source>
        <dbReference type="PIRNR" id="PIRNR000124"/>
    </source>
</evidence>
<dbReference type="InterPro" id="IPR017476">
    <property type="entry name" value="UDP-Glc/GDP-Man"/>
</dbReference>
<keyword evidence="5 7" id="KW-0520">NAD</keyword>
<dbReference type="PIRSF" id="PIRSF000124">
    <property type="entry name" value="UDPglc_GDPman_dh"/>
    <property type="match status" value="1"/>
</dbReference>
<keyword evidence="4 7" id="KW-0560">Oxidoreductase</keyword>
<comment type="pathway">
    <text evidence="1">Nucleotide-sugar biosynthesis; UDP-alpha-D-glucuronate biosynthesis; UDP-alpha-D-glucuronate from UDP-alpha-D-glucose: step 1/1.</text>
</comment>
<feature type="binding site" evidence="10">
    <location>
        <position position="35"/>
    </location>
    <ligand>
        <name>NAD(+)</name>
        <dbReference type="ChEBI" id="CHEBI:57540"/>
    </ligand>
</feature>
<dbReference type="InterPro" id="IPR036220">
    <property type="entry name" value="UDP-Glc/GDP-Man_DH_C_sf"/>
</dbReference>
<dbReference type="InterPro" id="IPR036291">
    <property type="entry name" value="NAD(P)-bd_dom_sf"/>
</dbReference>
<feature type="binding site" evidence="9">
    <location>
        <position position="254"/>
    </location>
    <ligand>
        <name>substrate</name>
    </ligand>
</feature>
<dbReference type="Gene3D" id="3.40.50.720">
    <property type="entry name" value="NAD(P)-binding Rossmann-like Domain"/>
    <property type="match status" value="2"/>
</dbReference>
<dbReference type="Pfam" id="PF00984">
    <property type="entry name" value="UDPG_MGDP_dh"/>
    <property type="match status" value="1"/>
</dbReference>
<feature type="binding site" evidence="9">
    <location>
        <begin position="149"/>
        <end position="152"/>
    </location>
    <ligand>
        <name>substrate</name>
    </ligand>
</feature>
<feature type="domain" description="UDP-glucose/GDP-mannose dehydrogenase C-terminal" evidence="11">
    <location>
        <begin position="311"/>
        <end position="412"/>
    </location>
</feature>
<name>A0A2M8L5Q3_9BACT</name>
<dbReference type="InterPro" id="IPR028357">
    <property type="entry name" value="UDPglc_DH_bac"/>
</dbReference>
<sequence length="427" mass="47467">MNLVVIGAGFVGLVTAAVFADLKNKVWVVDNDKEKIKKLCKGKMPFFEPGLEELISKNLKAKCLHFTTFYPQVIPQAGVIFICVGTPNYNGKANLSYLYSAVKSIAKNLKKPTIIAIKSTVPSGINKEIEKLMKKYTKVNFDLASVPEFLSEGRAIKETLRPYRVVIGTKKKSVINKLLKLHKPIGGKRLICDSTSAQMIKYASNTFLPTKISFANAIAVLCDKFGADVNVVMRGMGMDRRIGPDFLGAGLGYGGSCLPKDAEVLIKLAKRKGYDFKILKAVQSINQNQIKYFVEKTIKACGGSIRGKIITVLGLAFKPNTSDMREARSIYVIKELKKQGAKVRACDPIAIPEAKKLISKVEFFQNPYQALKGAEAFLLVTEWEEYKNLDFKKIKKSMKSPIVIDGRNIYNRDKLKNLGFIYEGIGR</sequence>